<dbReference type="RefSeq" id="WP_091059819.1">
    <property type="nucleotide sequence ID" value="NZ_FNCF01000002.1"/>
</dbReference>
<evidence type="ECO:0000259" key="1">
    <source>
        <dbReference type="Pfam" id="PF19289"/>
    </source>
</evidence>
<gene>
    <name evidence="2" type="ORF">SAMN05660324_1132</name>
</gene>
<dbReference type="Proteomes" id="UP000198863">
    <property type="component" value="Unassembled WGS sequence"/>
</dbReference>
<dbReference type="InterPro" id="IPR035068">
    <property type="entry name" value="TldD/PmbA_N"/>
</dbReference>
<dbReference type="GO" id="GO:0008237">
    <property type="term" value="F:metallopeptidase activity"/>
    <property type="evidence" value="ECO:0007669"/>
    <property type="project" value="InterPro"/>
</dbReference>
<dbReference type="AlphaFoldDB" id="A0A1G7PL50"/>
<dbReference type="SUPFAM" id="SSF111283">
    <property type="entry name" value="Putative modulator of DNA gyrase, PmbA/TldD"/>
    <property type="match status" value="1"/>
</dbReference>
<protein>
    <submittedName>
        <fullName evidence="2">Predicted Zn-dependent protease or its inactivated homolog</fullName>
    </submittedName>
</protein>
<dbReference type="InterPro" id="IPR045569">
    <property type="entry name" value="Metalloprtase-TldD/E_C"/>
</dbReference>
<dbReference type="EMBL" id="FNCF01000002">
    <property type="protein sequence ID" value="SDF86864.1"/>
    <property type="molecule type" value="Genomic_DNA"/>
</dbReference>
<dbReference type="OrthoDB" id="9763230at2"/>
<keyword evidence="3" id="KW-1185">Reference proteome</keyword>
<dbReference type="InterPro" id="IPR036059">
    <property type="entry name" value="TldD/PmbA_sf"/>
</dbReference>
<proteinExistence type="predicted"/>
<feature type="domain" description="Metalloprotease TldD/E C-terminal" evidence="1">
    <location>
        <begin position="232"/>
        <end position="464"/>
    </location>
</feature>
<organism evidence="2 3">
    <name type="scientific">Klenkia brasiliensis</name>
    <dbReference type="NCBI Taxonomy" id="333142"/>
    <lineage>
        <taxon>Bacteria</taxon>
        <taxon>Bacillati</taxon>
        <taxon>Actinomycetota</taxon>
        <taxon>Actinomycetes</taxon>
        <taxon>Geodermatophilales</taxon>
        <taxon>Geodermatophilaceae</taxon>
        <taxon>Klenkia</taxon>
    </lineage>
</organism>
<evidence type="ECO:0000313" key="2">
    <source>
        <dbReference type="EMBL" id="SDF86864.1"/>
    </source>
</evidence>
<dbReference type="GO" id="GO:0006508">
    <property type="term" value="P:proteolysis"/>
    <property type="evidence" value="ECO:0007669"/>
    <property type="project" value="UniProtKB-KW"/>
</dbReference>
<sequence>MSAQSKSQTGQQVVEAALAASTADGAVAYVVDSSEANLRWAGNSLTTNGAMRSRQVVVISFVDGGAGMAAGTVARTGTPDVAELVAASEQAARDAGPAEDAVPLIGPGDPMAPVSTGDWDADPATTSIEVFRDVAPALGQAFGEAGGRDELLFGFAEHRMSTTWLGTSTGLRLRHDQPTGRVELNGKSRDFGRSVWAGVGTRDFSDVSVEALAADVQRKLAWSRRRVDLPAGRYETLLPPSAVSDLMIYAYWTMEARDADEGRNVYARPGGGNRIGDRICGLPLTLRSDPAEPGLECAPFQVVGGSSGAASVFDNGMATPATDWISGGVLTNLVRPRAWALQQTAPAVAALDNIVLSDPGATATTDEMIASTQRGLLLTTLWYIREVDPQTLLLTGLTRDGVFLVEDGEVTGAVNNFRFNESPVSLLGRATQASVTERTLPREWNDWFTRAAMPMLRVPDFNMSSVSPAS</sequence>
<keyword evidence="2" id="KW-0645">Protease</keyword>
<accession>A0A1G7PL50</accession>
<dbReference type="Pfam" id="PF19289">
    <property type="entry name" value="PmbA_TldD_3rd"/>
    <property type="match status" value="1"/>
</dbReference>
<reference evidence="3" key="1">
    <citation type="submission" date="2016-10" db="EMBL/GenBank/DDBJ databases">
        <authorList>
            <person name="Varghese N."/>
            <person name="Submissions S."/>
        </authorList>
    </citation>
    <scope>NUCLEOTIDE SEQUENCE [LARGE SCALE GENOMIC DNA]</scope>
    <source>
        <strain evidence="3">DSM 44526</strain>
    </source>
</reference>
<dbReference type="PANTHER" id="PTHR43666">
    <property type="entry name" value="TLDD PROTEIN"/>
    <property type="match status" value="1"/>
</dbReference>
<name>A0A1G7PL50_9ACTN</name>
<keyword evidence="2" id="KW-0378">Hydrolase</keyword>
<dbReference type="PANTHER" id="PTHR43666:SF1">
    <property type="entry name" value="CONSERVED PROTEIN"/>
    <property type="match status" value="1"/>
</dbReference>
<dbReference type="Gene3D" id="3.30.2290.10">
    <property type="entry name" value="PmbA/TldD superfamily"/>
    <property type="match status" value="1"/>
</dbReference>
<evidence type="ECO:0000313" key="3">
    <source>
        <dbReference type="Proteomes" id="UP000198863"/>
    </source>
</evidence>